<evidence type="ECO:0000313" key="13">
    <source>
        <dbReference type="Proteomes" id="UP000683417"/>
    </source>
</evidence>
<evidence type="ECO:0000313" key="12">
    <source>
        <dbReference type="EMBL" id="CAD6498735.1"/>
    </source>
</evidence>
<comment type="subcellular location">
    <subcellularLocation>
        <location evidence="10">Endomembrane system</location>
        <topology evidence="10">Single-pass membrane protein</topology>
    </subcellularLocation>
    <subcellularLocation>
        <location evidence="11">Endoplasmic reticulum membrane</location>
        <topology evidence="11">Single-pass type II membrane protein</topology>
    </subcellularLocation>
    <subcellularLocation>
        <location evidence="11">Golgi apparatus membrane</location>
        <topology evidence="11">Single-pass type II membrane protein</topology>
    </subcellularLocation>
</comment>
<accession>A0A9W4CZX6</accession>
<keyword evidence="7 11" id="KW-0653">Protein transport</keyword>
<evidence type="ECO:0000256" key="10">
    <source>
        <dbReference type="ARBA" id="ARBA00037847"/>
    </source>
</evidence>
<name>A0A9W4CZX6_BLUGR</name>
<gene>
    <name evidence="12" type="ORF">BGTH12_LOCUS93</name>
</gene>
<dbReference type="AlphaFoldDB" id="A0A9W4CZX6"/>
<evidence type="ECO:0000256" key="2">
    <source>
        <dbReference type="ARBA" id="ARBA00022574"/>
    </source>
</evidence>
<evidence type="ECO:0000256" key="8">
    <source>
        <dbReference type="ARBA" id="ARBA00022989"/>
    </source>
</evidence>
<comment type="function">
    <text evidence="11">Guanine nucleotide-exchange factor (GEF) required for the formation or budding of transport vesicles from the ER.</text>
</comment>
<comment type="similarity">
    <text evidence="11">Belongs to the WD repeat SEC12 family.</text>
</comment>
<dbReference type="GO" id="GO:0003400">
    <property type="term" value="P:regulation of COPII vesicle coating"/>
    <property type="evidence" value="ECO:0007669"/>
    <property type="project" value="UniProtKB-UniRule"/>
</dbReference>
<evidence type="ECO:0000256" key="3">
    <source>
        <dbReference type="ARBA" id="ARBA00022692"/>
    </source>
</evidence>
<keyword evidence="3" id="KW-0812">Transmembrane</keyword>
<organism evidence="12 13">
    <name type="scientific">Blumeria graminis f. sp. triticale</name>
    <dbReference type="NCBI Taxonomy" id="1689686"/>
    <lineage>
        <taxon>Eukaryota</taxon>
        <taxon>Fungi</taxon>
        <taxon>Dikarya</taxon>
        <taxon>Ascomycota</taxon>
        <taxon>Pezizomycotina</taxon>
        <taxon>Leotiomycetes</taxon>
        <taxon>Erysiphales</taxon>
        <taxon>Erysiphaceae</taxon>
        <taxon>Blumeria</taxon>
    </lineage>
</organism>
<dbReference type="Proteomes" id="UP000683417">
    <property type="component" value="Unassembled WGS sequence"/>
</dbReference>
<proteinExistence type="inferred from homology"/>
<dbReference type="EMBL" id="CAJHIT010000001">
    <property type="protein sequence ID" value="CAD6498735.1"/>
    <property type="molecule type" value="Genomic_DNA"/>
</dbReference>
<evidence type="ECO:0000256" key="1">
    <source>
        <dbReference type="ARBA" id="ARBA00022448"/>
    </source>
</evidence>
<evidence type="ECO:0000256" key="9">
    <source>
        <dbReference type="ARBA" id="ARBA00023136"/>
    </source>
</evidence>
<keyword evidence="9" id="KW-0472">Membrane</keyword>
<dbReference type="PANTHER" id="PTHR23284">
    <property type="entry name" value="PROLACTIN REGULATORY ELEMENT BINDING PROTEIN"/>
    <property type="match status" value="1"/>
</dbReference>
<dbReference type="PANTHER" id="PTHR23284:SF0">
    <property type="entry name" value="PROLACTIN REGULATORY ELEMENT-BINDING PROTEIN"/>
    <property type="match status" value="1"/>
</dbReference>
<dbReference type="InterPro" id="IPR045260">
    <property type="entry name" value="Sec12-like"/>
</dbReference>
<evidence type="ECO:0000256" key="7">
    <source>
        <dbReference type="ARBA" id="ARBA00022927"/>
    </source>
</evidence>
<keyword evidence="6" id="KW-0931">ER-Golgi transport</keyword>
<dbReference type="GO" id="GO:0006888">
    <property type="term" value="P:endoplasmic reticulum to Golgi vesicle-mediated transport"/>
    <property type="evidence" value="ECO:0007669"/>
    <property type="project" value="UniProtKB-UniRule"/>
</dbReference>
<dbReference type="GO" id="GO:0015031">
    <property type="term" value="P:protein transport"/>
    <property type="evidence" value="ECO:0007669"/>
    <property type="project" value="UniProtKB-KW"/>
</dbReference>
<protein>
    <recommendedName>
        <fullName evidence="11">Guanine nucleotide-exchange factor SEC12</fullName>
    </recommendedName>
</protein>
<keyword evidence="2 11" id="KW-0853">WD repeat</keyword>
<evidence type="ECO:0000256" key="5">
    <source>
        <dbReference type="ARBA" id="ARBA00022824"/>
    </source>
</evidence>
<dbReference type="GO" id="GO:0005789">
    <property type="term" value="C:endoplasmic reticulum membrane"/>
    <property type="evidence" value="ECO:0007669"/>
    <property type="project" value="UniProtKB-SubCell"/>
</dbReference>
<keyword evidence="4 11" id="KW-0677">Repeat</keyword>
<reference evidence="12" key="1">
    <citation type="submission" date="2020-10" db="EMBL/GenBank/DDBJ databases">
        <authorList>
            <person name="Muller C M."/>
        </authorList>
    </citation>
    <scope>NUCLEOTIDE SEQUENCE</scope>
    <source>
        <strain evidence="12">THUN-12</strain>
    </source>
</reference>
<sequence>MAPLKSSSAKITLPYPLYACDFDPANSTKLVVGGGGGASRTGIGNKITVLDASNPEKLVEVADIELSKEEDNPTSLATGLNHLVYAGVNASPKEIKNGENSHFRIYDISLEHEKNDRPNIREETKLRLFSRVEKDSYQRITRLAKPLVSKSQLGAITTGLAKRSEIALFETQPHGAPKKRGSLPCKAEAVDVDIIQVEEESHLLAYCEDHDIFVTEITPKTDISGSECIPITPLSNGGKPKTATLRALRWLTKDHLITLSNLYRNTGVVLEIVKVTPSKFRPARTVQSIRLPKYFSKATGLCIVDLNNATNCLDTQNETQFVIAVAGHNRSISLFTIDFKLEAEVFKPSDIKPLFTFVDVHPLQITGIAFSNVAPCPDTVTVGSTSQVLRLCSVGISNTVVVHTLPIISAPCEDSHNRGLNPRYYIVKPRGTGVLRRAALSISVILAVIIAIIIQALLEIRGEVPLYLGAREHVPVQWQEAIIRNIPQVSMTMLRPTFTITRTVIPISAETSINVDSTSSVLLEKLMKKFVAGENHGLDGIVVLSGEGEQIKAILHRQDSGAEQTKDSEEIPTGSTWEDLNEAQKLVWIQRLKEFGEWPEDFPAIVFKGVLFGEVMAAGAEDDS</sequence>
<keyword evidence="1 11" id="KW-0813">Transport</keyword>
<evidence type="ECO:0000256" key="4">
    <source>
        <dbReference type="ARBA" id="ARBA00022737"/>
    </source>
</evidence>
<evidence type="ECO:0000256" key="6">
    <source>
        <dbReference type="ARBA" id="ARBA00022892"/>
    </source>
</evidence>
<keyword evidence="5 11" id="KW-0256">Endoplasmic reticulum</keyword>
<dbReference type="GO" id="GO:0000139">
    <property type="term" value="C:Golgi membrane"/>
    <property type="evidence" value="ECO:0007669"/>
    <property type="project" value="UniProtKB-SubCell"/>
</dbReference>
<comment type="caution">
    <text evidence="12">The sequence shown here is derived from an EMBL/GenBank/DDBJ whole genome shotgun (WGS) entry which is preliminary data.</text>
</comment>
<dbReference type="GO" id="GO:0005085">
    <property type="term" value="F:guanyl-nucleotide exchange factor activity"/>
    <property type="evidence" value="ECO:0007669"/>
    <property type="project" value="InterPro"/>
</dbReference>
<evidence type="ECO:0000256" key="11">
    <source>
        <dbReference type="RuleBase" id="RU369019"/>
    </source>
</evidence>
<keyword evidence="8" id="KW-1133">Transmembrane helix</keyword>